<protein>
    <submittedName>
        <fullName evidence="2">Uncharacterized protein</fullName>
    </submittedName>
</protein>
<keyword evidence="3" id="KW-1185">Reference proteome</keyword>
<organism evidence="2 3">
    <name type="scientific">Pleurodeles waltl</name>
    <name type="common">Iberian ribbed newt</name>
    <dbReference type="NCBI Taxonomy" id="8319"/>
    <lineage>
        <taxon>Eukaryota</taxon>
        <taxon>Metazoa</taxon>
        <taxon>Chordata</taxon>
        <taxon>Craniata</taxon>
        <taxon>Vertebrata</taxon>
        <taxon>Euteleostomi</taxon>
        <taxon>Amphibia</taxon>
        <taxon>Batrachia</taxon>
        <taxon>Caudata</taxon>
        <taxon>Salamandroidea</taxon>
        <taxon>Salamandridae</taxon>
        <taxon>Pleurodelinae</taxon>
        <taxon>Pleurodeles</taxon>
    </lineage>
</organism>
<evidence type="ECO:0000313" key="3">
    <source>
        <dbReference type="Proteomes" id="UP001066276"/>
    </source>
</evidence>
<feature type="region of interest" description="Disordered" evidence="1">
    <location>
        <begin position="108"/>
        <end position="136"/>
    </location>
</feature>
<reference evidence="2" key="1">
    <citation type="journal article" date="2022" name="bioRxiv">
        <title>Sequencing and chromosome-scale assembly of the giantPleurodeles waltlgenome.</title>
        <authorList>
            <person name="Brown T."/>
            <person name="Elewa A."/>
            <person name="Iarovenko S."/>
            <person name="Subramanian E."/>
            <person name="Araus A.J."/>
            <person name="Petzold A."/>
            <person name="Susuki M."/>
            <person name="Suzuki K.-i.T."/>
            <person name="Hayashi T."/>
            <person name="Toyoda A."/>
            <person name="Oliveira C."/>
            <person name="Osipova E."/>
            <person name="Leigh N.D."/>
            <person name="Simon A."/>
            <person name="Yun M.H."/>
        </authorList>
    </citation>
    <scope>NUCLEOTIDE SEQUENCE</scope>
    <source>
        <strain evidence="2">20211129_DDA</strain>
        <tissue evidence="2">Liver</tissue>
    </source>
</reference>
<gene>
    <name evidence="2" type="ORF">NDU88_000695</name>
</gene>
<proteinExistence type="predicted"/>
<feature type="region of interest" description="Disordered" evidence="1">
    <location>
        <begin position="1"/>
        <end position="54"/>
    </location>
</feature>
<name>A0AAV7KMM2_PLEWA</name>
<dbReference type="EMBL" id="JANPWB010000016">
    <property type="protein sequence ID" value="KAJ1080496.1"/>
    <property type="molecule type" value="Genomic_DNA"/>
</dbReference>
<evidence type="ECO:0000313" key="2">
    <source>
        <dbReference type="EMBL" id="KAJ1080496.1"/>
    </source>
</evidence>
<feature type="compositionally biased region" description="Basic and acidic residues" evidence="1">
    <location>
        <begin position="120"/>
        <end position="136"/>
    </location>
</feature>
<sequence length="136" mass="14293">MSNSVVFLAPPPPSGVASRWGTPLGSPAAQHRLSRSSGTVLEAPDSRRARGRPPVPFFGHLRIAPPHLGPGASQSRLCFSAEGLPGFRPLAPGDNRPGPPCQFEPIVLTRQRLPTPPEAPAHRGGEGRRSTSESTG</sequence>
<dbReference type="AlphaFoldDB" id="A0AAV7KMM2"/>
<dbReference type="Proteomes" id="UP001066276">
    <property type="component" value="Chromosome 12"/>
</dbReference>
<accession>A0AAV7KMM2</accession>
<comment type="caution">
    <text evidence="2">The sequence shown here is derived from an EMBL/GenBank/DDBJ whole genome shotgun (WGS) entry which is preliminary data.</text>
</comment>
<evidence type="ECO:0000256" key="1">
    <source>
        <dbReference type="SAM" id="MobiDB-lite"/>
    </source>
</evidence>